<comment type="function">
    <text evidence="9">Probably acts as a heme chaperone, transferring heme to an unknown acceptor. Binds one molecule of heme per monomer, possibly covalently. Binds 1 [4Fe-4S] cluster. The cluster is coordinated with 3 cysteines and an exchangeable S-adenosyl-L-methionine.</text>
</comment>
<dbReference type="EMBL" id="PQNQ01000019">
    <property type="protein sequence ID" value="RRQ03362.1"/>
    <property type="molecule type" value="Genomic_DNA"/>
</dbReference>
<feature type="compositionally biased region" description="Low complexity" evidence="10">
    <location>
        <begin position="16"/>
        <end position="35"/>
    </location>
</feature>
<keyword evidence="9" id="KW-0004">4Fe-4S</keyword>
<evidence type="ECO:0000256" key="5">
    <source>
        <dbReference type="ARBA" id="ARBA00022723"/>
    </source>
</evidence>
<dbReference type="PROSITE" id="PS51918">
    <property type="entry name" value="RADICAL_SAM"/>
    <property type="match status" value="1"/>
</dbReference>
<evidence type="ECO:0000313" key="13">
    <source>
        <dbReference type="Proteomes" id="UP000278422"/>
    </source>
</evidence>
<dbReference type="SMART" id="SM00729">
    <property type="entry name" value="Elp3"/>
    <property type="match status" value="1"/>
</dbReference>
<dbReference type="NCBIfam" id="TIGR00539">
    <property type="entry name" value="hemN_rel"/>
    <property type="match status" value="1"/>
</dbReference>
<gene>
    <name evidence="12" type="ORF">CXF42_07295</name>
</gene>
<dbReference type="PANTHER" id="PTHR13932">
    <property type="entry name" value="COPROPORPHYRINIGEN III OXIDASE"/>
    <property type="match status" value="1"/>
</dbReference>
<keyword evidence="13" id="KW-1185">Reference proteome</keyword>
<evidence type="ECO:0000256" key="6">
    <source>
        <dbReference type="ARBA" id="ARBA00023004"/>
    </source>
</evidence>
<comment type="similarity">
    <text evidence="1">Belongs to the anaerobic coproporphyrinogen-III oxidase family. HemW subfamily.</text>
</comment>
<dbReference type="InterPro" id="IPR058240">
    <property type="entry name" value="rSAM_sf"/>
</dbReference>
<dbReference type="InterPro" id="IPR007197">
    <property type="entry name" value="rSAM"/>
</dbReference>
<evidence type="ECO:0000256" key="9">
    <source>
        <dbReference type="RuleBase" id="RU364116"/>
    </source>
</evidence>
<sequence length="435" mass="46295">MTHRIPPSAPSPDRVPAPSTAPSTTPAPAPATTSAPPLGLYIHVPFCSTRCGYCDFNTYTPGESGGSDPASYLDALEKELETAAADWDRTGPPETVFLGGGTPSLLGGEALARILRAVRRTVGLAPGAEVTTESNPESTSPEFFATLRDAGYTRISLGMQSVAGHVLRVLDRRHTPGRPAEAVREARAAGFAHVNLDLIYGTPSETDDDLRRSLDAALSSGVDHVSAYSLIVEDGTAMGRKVRRGELPAPDEDVLADRYGIVDDALRVAGLGWYEVSNWAAPGGECRHNLMYWRSGLWWGAGPGAHGCVRLRPGAKGVDGPPHDGPVRLVNARLPRRYVAALDAGASPVVSVEPLSPEDLHTERVMLGLRLREGLESREIAGAEETVRRYVDLGLLEVDNEGDLPDGAVGRTRLTDRGRLLADGIVTDILLAEEA</sequence>
<comment type="subcellular location">
    <subcellularLocation>
        <location evidence="9">Cytoplasm</location>
    </subcellularLocation>
</comment>
<evidence type="ECO:0000256" key="1">
    <source>
        <dbReference type="ARBA" id="ARBA00006100"/>
    </source>
</evidence>
<dbReference type="SFLD" id="SFLDG01082">
    <property type="entry name" value="B12-binding_domain_containing"/>
    <property type="match status" value="1"/>
</dbReference>
<dbReference type="InterPro" id="IPR013785">
    <property type="entry name" value="Aldolase_TIM"/>
</dbReference>
<feature type="region of interest" description="Disordered" evidence="10">
    <location>
        <begin position="1"/>
        <end position="35"/>
    </location>
</feature>
<evidence type="ECO:0000313" key="12">
    <source>
        <dbReference type="EMBL" id="RRQ03362.1"/>
    </source>
</evidence>
<dbReference type="GO" id="GO:0046872">
    <property type="term" value="F:metal ion binding"/>
    <property type="evidence" value="ECO:0007669"/>
    <property type="project" value="UniProtKB-UniRule"/>
</dbReference>
<evidence type="ECO:0000256" key="8">
    <source>
        <dbReference type="ARBA" id="ARBA00023186"/>
    </source>
</evidence>
<keyword evidence="6 9" id="KW-0408">Iron</keyword>
<dbReference type="AlphaFoldDB" id="A0A3R8PF66"/>
<dbReference type="SFLD" id="SFLDF00562">
    <property type="entry name" value="HemN-like__clustered_with_heat"/>
    <property type="match status" value="1"/>
</dbReference>
<feature type="domain" description="Radical SAM core" evidence="11">
    <location>
        <begin position="32"/>
        <end position="275"/>
    </location>
</feature>
<dbReference type="GO" id="GO:0004109">
    <property type="term" value="F:coproporphyrinogen oxidase activity"/>
    <property type="evidence" value="ECO:0007669"/>
    <property type="project" value="InterPro"/>
</dbReference>
<evidence type="ECO:0000259" key="11">
    <source>
        <dbReference type="PROSITE" id="PS51918"/>
    </source>
</evidence>
<protein>
    <recommendedName>
        <fullName evidence="2 9">Heme chaperone HemW</fullName>
    </recommendedName>
</protein>
<dbReference type="GO" id="GO:0005737">
    <property type="term" value="C:cytoplasm"/>
    <property type="evidence" value="ECO:0007669"/>
    <property type="project" value="UniProtKB-SubCell"/>
</dbReference>
<dbReference type="SUPFAM" id="SSF102114">
    <property type="entry name" value="Radical SAM enzymes"/>
    <property type="match status" value="1"/>
</dbReference>
<dbReference type="SFLD" id="SFLDG01065">
    <property type="entry name" value="anaerobic_coproporphyrinogen-I"/>
    <property type="match status" value="1"/>
</dbReference>
<comment type="caution">
    <text evidence="12">The sequence shown here is derived from an EMBL/GenBank/DDBJ whole genome shotgun (WGS) entry which is preliminary data.</text>
</comment>
<dbReference type="Pfam" id="PF04055">
    <property type="entry name" value="Radical_SAM"/>
    <property type="match status" value="1"/>
</dbReference>
<name>A0A3R8PF66_9CORY</name>
<dbReference type="SFLD" id="SFLDS00029">
    <property type="entry name" value="Radical_SAM"/>
    <property type="match status" value="1"/>
</dbReference>
<keyword evidence="9" id="KW-0963">Cytoplasm</keyword>
<dbReference type="Proteomes" id="UP000278422">
    <property type="component" value="Unassembled WGS sequence"/>
</dbReference>
<evidence type="ECO:0000256" key="3">
    <source>
        <dbReference type="ARBA" id="ARBA00022617"/>
    </source>
</evidence>
<organism evidence="12 13">
    <name type="scientific">Corynebacterium bovis</name>
    <dbReference type="NCBI Taxonomy" id="36808"/>
    <lineage>
        <taxon>Bacteria</taxon>
        <taxon>Bacillati</taxon>
        <taxon>Actinomycetota</taxon>
        <taxon>Actinomycetes</taxon>
        <taxon>Mycobacteriales</taxon>
        <taxon>Corynebacteriaceae</taxon>
        <taxon>Corynebacterium</taxon>
    </lineage>
</organism>
<dbReference type="GO" id="GO:0006779">
    <property type="term" value="P:porphyrin-containing compound biosynthetic process"/>
    <property type="evidence" value="ECO:0007669"/>
    <property type="project" value="InterPro"/>
</dbReference>
<accession>A0A3R8PF66</accession>
<evidence type="ECO:0000256" key="4">
    <source>
        <dbReference type="ARBA" id="ARBA00022691"/>
    </source>
</evidence>
<dbReference type="Gene3D" id="3.20.20.70">
    <property type="entry name" value="Aldolase class I"/>
    <property type="match status" value="1"/>
</dbReference>
<dbReference type="InterPro" id="IPR006638">
    <property type="entry name" value="Elp3/MiaA/NifB-like_rSAM"/>
</dbReference>
<keyword evidence="3 9" id="KW-0349">Heme</keyword>
<keyword evidence="5 9" id="KW-0479">Metal-binding</keyword>
<evidence type="ECO:0000256" key="10">
    <source>
        <dbReference type="SAM" id="MobiDB-lite"/>
    </source>
</evidence>
<evidence type="ECO:0000256" key="7">
    <source>
        <dbReference type="ARBA" id="ARBA00023014"/>
    </source>
</evidence>
<keyword evidence="8 9" id="KW-0143">Chaperone</keyword>
<dbReference type="InterPro" id="IPR004559">
    <property type="entry name" value="HemW-like"/>
</dbReference>
<dbReference type="PANTHER" id="PTHR13932:SF5">
    <property type="entry name" value="RADICAL S-ADENOSYL METHIONINE DOMAIN-CONTAINING PROTEIN 1, MITOCHONDRIAL"/>
    <property type="match status" value="1"/>
</dbReference>
<dbReference type="CDD" id="cd01335">
    <property type="entry name" value="Radical_SAM"/>
    <property type="match status" value="1"/>
</dbReference>
<keyword evidence="7 9" id="KW-0411">Iron-sulfur</keyword>
<keyword evidence="4 9" id="KW-0949">S-adenosyl-L-methionine</keyword>
<dbReference type="RefSeq" id="WP_125175021.1">
    <property type="nucleotide sequence ID" value="NZ_JBHYBM010000114.1"/>
</dbReference>
<dbReference type="SFLD" id="SFLDF00288">
    <property type="entry name" value="HemN-like__clustered_with_nucl"/>
    <property type="match status" value="1"/>
</dbReference>
<evidence type="ECO:0000256" key="2">
    <source>
        <dbReference type="ARBA" id="ARBA00017228"/>
    </source>
</evidence>
<reference evidence="12 13" key="1">
    <citation type="submission" date="2018-01" db="EMBL/GenBank/DDBJ databases">
        <title>Twenty Corynebacterium bovis Genomes.</title>
        <authorList>
            <person name="Gulvik C.A."/>
        </authorList>
    </citation>
    <scope>NUCLEOTIDE SEQUENCE [LARGE SCALE GENOMIC DNA]</scope>
    <source>
        <strain evidence="12 13">16-2004</strain>
    </source>
</reference>
<dbReference type="InterPro" id="IPR034505">
    <property type="entry name" value="Coproporphyrinogen-III_oxidase"/>
</dbReference>
<dbReference type="GO" id="GO:0051539">
    <property type="term" value="F:4 iron, 4 sulfur cluster binding"/>
    <property type="evidence" value="ECO:0007669"/>
    <property type="project" value="UniProtKB-UniRule"/>
</dbReference>
<proteinExistence type="inferred from homology"/>